<dbReference type="InterPro" id="IPR002145">
    <property type="entry name" value="CopG"/>
</dbReference>
<gene>
    <name evidence="2" type="ORF">FPV09_06125</name>
</gene>
<accession>A0A5C0SKD2</accession>
<dbReference type="Proteomes" id="UP000322631">
    <property type="component" value="Chromosome"/>
</dbReference>
<dbReference type="EMBL" id="CP041932">
    <property type="protein sequence ID" value="QEK14740.1"/>
    <property type="molecule type" value="Genomic_DNA"/>
</dbReference>
<dbReference type="KEGG" id="them:FPV09_06125"/>
<feature type="domain" description="Ribbon-helix-helix protein CopG" evidence="1">
    <location>
        <begin position="7"/>
        <end position="42"/>
    </location>
</feature>
<proteinExistence type="predicted"/>
<sequence length="51" mass="6163">MSGMRTKTVSARVSPEFYERVKSEAEKRGVTVSDVVRRALEREFKPWWRFW</sequence>
<dbReference type="GO" id="GO:0006355">
    <property type="term" value="P:regulation of DNA-templated transcription"/>
    <property type="evidence" value="ECO:0007669"/>
    <property type="project" value="InterPro"/>
</dbReference>
<dbReference type="SUPFAM" id="SSF47598">
    <property type="entry name" value="Ribbon-helix-helix"/>
    <property type="match status" value="1"/>
</dbReference>
<name>A0A5C0SKD2_9EURY</name>
<dbReference type="InterPro" id="IPR010985">
    <property type="entry name" value="Ribbon_hlx_hlx"/>
</dbReference>
<evidence type="ECO:0000259" key="1">
    <source>
        <dbReference type="Pfam" id="PF01402"/>
    </source>
</evidence>
<protein>
    <submittedName>
        <fullName evidence="2">Ribbon-helix-helix protein, CopG family</fullName>
    </submittedName>
</protein>
<evidence type="ECO:0000313" key="2">
    <source>
        <dbReference type="EMBL" id="QEK14740.1"/>
    </source>
</evidence>
<evidence type="ECO:0000313" key="3">
    <source>
        <dbReference type="Proteomes" id="UP000322631"/>
    </source>
</evidence>
<reference evidence="2 3" key="1">
    <citation type="submission" date="2019-07" db="EMBL/GenBank/DDBJ databases">
        <title>Complete genome of Thermococcus acidophilus.</title>
        <authorList>
            <person name="Li X."/>
        </authorList>
    </citation>
    <scope>NUCLEOTIDE SEQUENCE [LARGE SCALE GENOMIC DNA]</scope>
    <source>
        <strain evidence="2 3">SY113</strain>
    </source>
</reference>
<organism evidence="2 3">
    <name type="scientific">Thermococcus aciditolerans</name>
    <dbReference type="NCBI Taxonomy" id="2598455"/>
    <lineage>
        <taxon>Archaea</taxon>
        <taxon>Methanobacteriati</taxon>
        <taxon>Methanobacteriota</taxon>
        <taxon>Thermococci</taxon>
        <taxon>Thermococcales</taxon>
        <taxon>Thermococcaceae</taxon>
        <taxon>Thermococcus</taxon>
    </lineage>
</organism>
<keyword evidence="3" id="KW-1185">Reference proteome</keyword>
<dbReference type="AlphaFoldDB" id="A0A5C0SKD2"/>
<dbReference type="Pfam" id="PF01402">
    <property type="entry name" value="RHH_1"/>
    <property type="match status" value="1"/>
</dbReference>